<feature type="domain" description="tRNA/rRNA methyltransferase SpoU type" evidence="3">
    <location>
        <begin position="215"/>
        <end position="363"/>
    </location>
</feature>
<dbReference type="InterPro" id="IPR029026">
    <property type="entry name" value="tRNA_m1G_MTases_N"/>
</dbReference>
<proteinExistence type="predicted"/>
<protein>
    <recommendedName>
        <fullName evidence="3">tRNA/rRNA methyltransferase SpoU type domain-containing protein</fullName>
    </recommendedName>
</protein>
<evidence type="ECO:0000256" key="1">
    <source>
        <dbReference type="ARBA" id="ARBA00022603"/>
    </source>
</evidence>
<evidence type="ECO:0000259" key="3">
    <source>
        <dbReference type="Pfam" id="PF00588"/>
    </source>
</evidence>
<organism evidence="4 5">
    <name type="scientific">Urochloa decumbens</name>
    <dbReference type="NCBI Taxonomy" id="240449"/>
    <lineage>
        <taxon>Eukaryota</taxon>
        <taxon>Viridiplantae</taxon>
        <taxon>Streptophyta</taxon>
        <taxon>Embryophyta</taxon>
        <taxon>Tracheophyta</taxon>
        <taxon>Spermatophyta</taxon>
        <taxon>Magnoliopsida</taxon>
        <taxon>Liliopsida</taxon>
        <taxon>Poales</taxon>
        <taxon>Poaceae</taxon>
        <taxon>PACMAD clade</taxon>
        <taxon>Panicoideae</taxon>
        <taxon>Panicodae</taxon>
        <taxon>Paniceae</taxon>
        <taxon>Melinidinae</taxon>
        <taxon>Urochloa</taxon>
    </lineage>
</organism>
<sequence length="378" mass="41037">MLLARAPPPPPLALAASYSTNPERALRIRSTPSSRAAVATASAAAKPAASSRFEQKRKQVASVANPLVKHCVKLRLSAAYRRSCRRLLLVGLAPILYSPCDSRPSSSLTRPAKLLFLINRVLLPLCFREMCRFEVDAIDYLLLLDGVGVPEELLEFSGDVVFVSAAVMKKLSGMPSVDSTEAIAVMHMPRHFRDLGSHEDGGALDGLFNDHPKRILVLDGIQDPGNLGTLIRSACAFKWDGVYLLPACCDPFNEKALRAARGASLQLPIVSGTWHDLHELMTKYNMKMMAGHPESSRDASKGIHSLSKELADSLLNESLCLVLGSEGNGLSSETLQACELVNIPMEGTFESLNVSVAGGIFLFMLQPKYQIDSRILTP</sequence>
<dbReference type="PANTHER" id="PTHR43191">
    <property type="entry name" value="RRNA METHYLTRANSFERASE 3"/>
    <property type="match status" value="1"/>
</dbReference>
<dbReference type="CDD" id="cd18095">
    <property type="entry name" value="SpoU-like_rRNA-MTase"/>
    <property type="match status" value="1"/>
</dbReference>
<evidence type="ECO:0000313" key="4">
    <source>
        <dbReference type="EMBL" id="CAL4935297.1"/>
    </source>
</evidence>
<dbReference type="Pfam" id="PF00588">
    <property type="entry name" value="SpoU_methylase"/>
    <property type="match status" value="1"/>
</dbReference>
<dbReference type="GO" id="GO:0008168">
    <property type="term" value="F:methyltransferase activity"/>
    <property type="evidence" value="ECO:0007669"/>
    <property type="project" value="UniProtKB-KW"/>
</dbReference>
<dbReference type="EMBL" id="OZ075125">
    <property type="protein sequence ID" value="CAL4935297.1"/>
    <property type="molecule type" value="Genomic_DNA"/>
</dbReference>
<keyword evidence="5" id="KW-1185">Reference proteome</keyword>
<dbReference type="SUPFAM" id="SSF75217">
    <property type="entry name" value="alpha/beta knot"/>
    <property type="match status" value="1"/>
</dbReference>
<dbReference type="InterPro" id="IPR051259">
    <property type="entry name" value="rRNA_Methyltransferase"/>
</dbReference>
<keyword evidence="2" id="KW-0808">Transferase</keyword>
<dbReference type="GO" id="GO:0032259">
    <property type="term" value="P:methylation"/>
    <property type="evidence" value="ECO:0007669"/>
    <property type="project" value="UniProtKB-KW"/>
</dbReference>
<dbReference type="Gene3D" id="3.40.1280.10">
    <property type="match status" value="1"/>
</dbReference>
<dbReference type="AlphaFoldDB" id="A0ABC8Y2J8"/>
<dbReference type="PANTHER" id="PTHR43191:SF2">
    <property type="entry name" value="RRNA METHYLTRANSFERASE 3, MITOCHONDRIAL"/>
    <property type="match status" value="1"/>
</dbReference>
<evidence type="ECO:0000256" key="2">
    <source>
        <dbReference type="ARBA" id="ARBA00022679"/>
    </source>
</evidence>
<dbReference type="InterPro" id="IPR001537">
    <property type="entry name" value="SpoU_MeTrfase"/>
</dbReference>
<evidence type="ECO:0000313" key="5">
    <source>
        <dbReference type="Proteomes" id="UP001497457"/>
    </source>
</evidence>
<name>A0ABC8Y2J8_9POAL</name>
<keyword evidence="1" id="KW-0489">Methyltransferase</keyword>
<dbReference type="FunFam" id="3.40.1280.10:FF:000027">
    <property type="entry name" value="Putative tRNA/rRNA methyltransferase YsgA"/>
    <property type="match status" value="1"/>
</dbReference>
<dbReference type="Proteomes" id="UP001497457">
    <property type="component" value="Chromosome 15b"/>
</dbReference>
<gene>
    <name evidence="4" type="ORF">URODEC1_LOCUS29190</name>
</gene>
<dbReference type="InterPro" id="IPR029028">
    <property type="entry name" value="Alpha/beta_knot_MTases"/>
</dbReference>
<accession>A0ABC8Y2J8</accession>
<reference evidence="4" key="1">
    <citation type="submission" date="2024-10" db="EMBL/GenBank/DDBJ databases">
        <authorList>
            <person name="Ryan C."/>
        </authorList>
    </citation>
    <scope>NUCLEOTIDE SEQUENCE [LARGE SCALE GENOMIC DNA]</scope>
</reference>